<dbReference type="GO" id="GO:0005576">
    <property type="term" value="C:extracellular region"/>
    <property type="evidence" value="ECO:0007669"/>
    <property type="project" value="UniProtKB-SubCell"/>
</dbReference>
<comment type="subcellular location">
    <subcellularLocation>
        <location evidence="1">Secreted</location>
    </subcellularLocation>
</comment>
<evidence type="ECO:0000256" key="1">
    <source>
        <dbReference type="ARBA" id="ARBA00004613"/>
    </source>
</evidence>
<evidence type="ECO:0000256" key="3">
    <source>
        <dbReference type="ARBA" id="ARBA00022729"/>
    </source>
</evidence>
<keyword evidence="4" id="KW-0175">Coiled coil</keyword>
<dbReference type="AlphaFoldDB" id="A0ABD3USZ2"/>
<sequence length="218" mass="23337">MKLIALLALLFVVGNFYGGYVCSQITSGNEILSLSKGAAESLLSLLVEERDLSARLEQEVTQLEREIKELRSHVNNASCGCAATHGPVVFTVSLTSTIANLGVNQEVLFDTILTNVGNGYDVRHGTFSAPVTGTYEFTLSVLITGVNTAGLELVKNGEVIARAKVGEDKYSQYNMAMNVAAIEMVAGEEVWVRHLPGSDSNVIIGSGYALFSGQFLQV</sequence>
<dbReference type="PROSITE" id="PS50871">
    <property type="entry name" value="C1Q"/>
    <property type="match status" value="1"/>
</dbReference>
<dbReference type="InterPro" id="IPR050822">
    <property type="entry name" value="Cerebellin_Synaptic_Org"/>
</dbReference>
<dbReference type="SUPFAM" id="SSF49842">
    <property type="entry name" value="TNF-like"/>
    <property type="match status" value="1"/>
</dbReference>
<evidence type="ECO:0000256" key="5">
    <source>
        <dbReference type="SAM" id="SignalP"/>
    </source>
</evidence>
<dbReference type="Gene3D" id="2.60.120.40">
    <property type="match status" value="1"/>
</dbReference>
<keyword evidence="8" id="KW-1185">Reference proteome</keyword>
<organism evidence="7 8">
    <name type="scientific">Sinanodonta woodiana</name>
    <name type="common">Chinese pond mussel</name>
    <name type="synonym">Anodonta woodiana</name>
    <dbReference type="NCBI Taxonomy" id="1069815"/>
    <lineage>
        <taxon>Eukaryota</taxon>
        <taxon>Metazoa</taxon>
        <taxon>Spiralia</taxon>
        <taxon>Lophotrochozoa</taxon>
        <taxon>Mollusca</taxon>
        <taxon>Bivalvia</taxon>
        <taxon>Autobranchia</taxon>
        <taxon>Heteroconchia</taxon>
        <taxon>Palaeoheterodonta</taxon>
        <taxon>Unionida</taxon>
        <taxon>Unionoidea</taxon>
        <taxon>Unionidae</taxon>
        <taxon>Unioninae</taxon>
        <taxon>Sinanodonta</taxon>
    </lineage>
</organism>
<comment type="caution">
    <text evidence="7">The sequence shown here is derived from an EMBL/GenBank/DDBJ whole genome shotgun (WGS) entry which is preliminary data.</text>
</comment>
<feature type="domain" description="C1q" evidence="6">
    <location>
        <begin position="83"/>
        <end position="218"/>
    </location>
</feature>
<dbReference type="Proteomes" id="UP001634394">
    <property type="component" value="Unassembled WGS sequence"/>
</dbReference>
<feature type="coiled-coil region" evidence="4">
    <location>
        <begin position="46"/>
        <end position="80"/>
    </location>
</feature>
<evidence type="ECO:0000313" key="7">
    <source>
        <dbReference type="EMBL" id="KAL3852116.1"/>
    </source>
</evidence>
<name>A0ABD3USZ2_SINWO</name>
<feature type="signal peptide" evidence="5">
    <location>
        <begin position="1"/>
        <end position="18"/>
    </location>
</feature>
<accession>A0ABD3USZ2</accession>
<dbReference type="InterPro" id="IPR008983">
    <property type="entry name" value="Tumour_necrosis_fac-like_dom"/>
</dbReference>
<dbReference type="PRINTS" id="PR00007">
    <property type="entry name" value="COMPLEMNTC1Q"/>
</dbReference>
<dbReference type="PANTHER" id="PTHR22923:SF116">
    <property type="entry name" value="C1Q DOMAIN-CONTAINING PROTEIN"/>
    <property type="match status" value="1"/>
</dbReference>
<protein>
    <recommendedName>
        <fullName evidence="6">C1q domain-containing protein</fullName>
    </recommendedName>
</protein>
<evidence type="ECO:0000256" key="4">
    <source>
        <dbReference type="SAM" id="Coils"/>
    </source>
</evidence>
<dbReference type="Pfam" id="PF00386">
    <property type="entry name" value="C1q"/>
    <property type="match status" value="1"/>
</dbReference>
<keyword evidence="2" id="KW-0964">Secreted</keyword>
<reference evidence="7 8" key="1">
    <citation type="submission" date="2024-11" db="EMBL/GenBank/DDBJ databases">
        <title>Chromosome-level genome assembly of the freshwater bivalve Anodonta woodiana.</title>
        <authorList>
            <person name="Chen X."/>
        </authorList>
    </citation>
    <scope>NUCLEOTIDE SEQUENCE [LARGE SCALE GENOMIC DNA]</scope>
    <source>
        <strain evidence="7">MN2024</strain>
        <tissue evidence="7">Gills</tissue>
    </source>
</reference>
<feature type="chain" id="PRO_5044878972" description="C1q domain-containing protein" evidence="5">
    <location>
        <begin position="19"/>
        <end position="218"/>
    </location>
</feature>
<evidence type="ECO:0000313" key="8">
    <source>
        <dbReference type="Proteomes" id="UP001634394"/>
    </source>
</evidence>
<evidence type="ECO:0000256" key="2">
    <source>
        <dbReference type="ARBA" id="ARBA00022525"/>
    </source>
</evidence>
<evidence type="ECO:0000259" key="6">
    <source>
        <dbReference type="PROSITE" id="PS50871"/>
    </source>
</evidence>
<keyword evidence="3 5" id="KW-0732">Signal</keyword>
<dbReference type="EMBL" id="JBJQND010000015">
    <property type="protein sequence ID" value="KAL3852116.1"/>
    <property type="molecule type" value="Genomic_DNA"/>
</dbReference>
<dbReference type="PANTHER" id="PTHR22923">
    <property type="entry name" value="CEREBELLIN-RELATED"/>
    <property type="match status" value="1"/>
</dbReference>
<gene>
    <name evidence="7" type="ORF">ACJMK2_015799</name>
</gene>
<proteinExistence type="predicted"/>
<dbReference type="SMART" id="SM00110">
    <property type="entry name" value="C1Q"/>
    <property type="match status" value="1"/>
</dbReference>
<dbReference type="InterPro" id="IPR001073">
    <property type="entry name" value="C1q_dom"/>
</dbReference>